<accession>A0A2J6SZ96</accession>
<dbReference type="Pfam" id="PF22974">
    <property type="entry name" value="DUF7029"/>
    <property type="match status" value="1"/>
</dbReference>
<keyword evidence="1" id="KW-0732">Signal</keyword>
<protein>
    <submittedName>
        <fullName evidence="4">Uncharacterized protein</fullName>
    </submittedName>
</protein>
<dbReference type="EMBL" id="KZ613848">
    <property type="protein sequence ID" value="PMD56110.1"/>
    <property type="molecule type" value="Genomic_DNA"/>
</dbReference>
<organism evidence="4 5">
    <name type="scientific">Hyaloscypha bicolor E</name>
    <dbReference type="NCBI Taxonomy" id="1095630"/>
    <lineage>
        <taxon>Eukaryota</taxon>
        <taxon>Fungi</taxon>
        <taxon>Dikarya</taxon>
        <taxon>Ascomycota</taxon>
        <taxon>Pezizomycotina</taxon>
        <taxon>Leotiomycetes</taxon>
        <taxon>Helotiales</taxon>
        <taxon>Hyaloscyphaceae</taxon>
        <taxon>Hyaloscypha</taxon>
        <taxon>Hyaloscypha bicolor</taxon>
    </lineage>
</organism>
<dbReference type="STRING" id="1095630.A0A2J6SZ96"/>
<reference evidence="4 5" key="1">
    <citation type="submission" date="2016-04" db="EMBL/GenBank/DDBJ databases">
        <title>A degradative enzymes factory behind the ericoid mycorrhizal symbiosis.</title>
        <authorList>
            <consortium name="DOE Joint Genome Institute"/>
            <person name="Martino E."/>
            <person name="Morin E."/>
            <person name="Grelet G."/>
            <person name="Kuo A."/>
            <person name="Kohler A."/>
            <person name="Daghino S."/>
            <person name="Barry K."/>
            <person name="Choi C."/>
            <person name="Cichocki N."/>
            <person name="Clum A."/>
            <person name="Copeland A."/>
            <person name="Hainaut M."/>
            <person name="Haridas S."/>
            <person name="Labutti K."/>
            <person name="Lindquist E."/>
            <person name="Lipzen A."/>
            <person name="Khouja H.-R."/>
            <person name="Murat C."/>
            <person name="Ohm R."/>
            <person name="Olson A."/>
            <person name="Spatafora J."/>
            <person name="Veneault-Fourrey C."/>
            <person name="Henrissat B."/>
            <person name="Grigoriev I."/>
            <person name="Martin F."/>
            <person name="Perotto S."/>
        </authorList>
    </citation>
    <scope>NUCLEOTIDE SEQUENCE [LARGE SCALE GENOMIC DNA]</scope>
    <source>
        <strain evidence="4 5">E</strain>
    </source>
</reference>
<feature type="domain" description="DUF7223" evidence="3">
    <location>
        <begin position="435"/>
        <end position="539"/>
    </location>
</feature>
<sequence length="870" mass="93744">MYLQLTSLLSAFTTTMISLFLVSLLTSYTLALPREDTGRPFVRIKRSGPPNHLSQFPPADSIPVLKPRHQRDHDFVDFKHLKPGSNGTFYYSHPHHEDPSKKSLFIELTHKYKYPTVNLNDSSHYRDVQGRDNLLTIFFEQETAFNEAQAQWIGQKDLLFLMSPDSGGHRGWFRCSGLNFDHAHLACQVHGHKSDIKSSIDEFQCTWGIPKSCQSGCGKCDCGGGKHRCGGGHGGGGGENGCGGYHPVIPCGGPPAATISGLPTVPCGLTFDGDLDRKISNFAFSRPANSPLRDSPDTVKFASGYGKWPECVPVVVTKRFDLNPIHWVEDGADAVGDLADTAVNAVIAPVKLIVDVGSIVVSALGDGLTAVADWLAGAAKDVAGWVEHAVGWIVDNLALNLDGTVSLPFDVGPSPEESSPFGNAFKMYPKAGSSDSNLEAYCVQCGVHGDLDAIGSLRVSPILGVLGGSLEFTGSLSAGLNIGLSAHGTHDGKIFQEQLGPTIPLSVFAIPDVLVLGPMLKVGIDADAHVNAAGQVLAGLNINWQNLDLYIDLMNPLNTRASGFNNPKVDKKFELDPAKGQLSASASLGIPISLVFGINVLNGLFDLSAGLEDRPNVKFEAKVDQPTCKGIDWAVTLNNDVNVVWPGGEDTILPLSIPIDSGCIQGVTKRRIDNEYITTRQQLTTRGEFDPQYCLDTSPDPQYNYTTLQDTTSKYVLLAGQDGNLWLGNAGQNYDPRLTKFGFSKDIVVGDSGHRVLHYFPDTMTTFGVSRIRLGAIEFSLPQTSNAITLVPIKYNGGTKPIYVATDTLGNTYFLAWCGFADSGAKIFLVKDPRNLDTLRNNHDLRWTVLGSVPGECNLVGLTSDVAGFV</sequence>
<proteinExistence type="predicted"/>
<dbReference type="InParanoid" id="A0A2J6SZ96"/>
<dbReference type="GeneID" id="36595193"/>
<dbReference type="InterPro" id="IPR054293">
    <property type="entry name" value="DUF7029"/>
</dbReference>
<evidence type="ECO:0000313" key="5">
    <source>
        <dbReference type="Proteomes" id="UP000235371"/>
    </source>
</evidence>
<feature type="domain" description="DUF7029" evidence="2">
    <location>
        <begin position="111"/>
        <end position="203"/>
    </location>
</feature>
<dbReference type="InterPro" id="IPR055647">
    <property type="entry name" value="DUF7223"/>
</dbReference>
<evidence type="ECO:0000256" key="1">
    <source>
        <dbReference type="SAM" id="SignalP"/>
    </source>
</evidence>
<dbReference type="OrthoDB" id="3515070at2759"/>
<dbReference type="Proteomes" id="UP000235371">
    <property type="component" value="Unassembled WGS sequence"/>
</dbReference>
<gene>
    <name evidence="4" type="ORF">K444DRAFT_665791</name>
</gene>
<evidence type="ECO:0000313" key="4">
    <source>
        <dbReference type="EMBL" id="PMD56110.1"/>
    </source>
</evidence>
<feature type="chain" id="PRO_5014440835" evidence="1">
    <location>
        <begin position="32"/>
        <end position="870"/>
    </location>
</feature>
<dbReference type="RefSeq" id="XP_024733014.1">
    <property type="nucleotide sequence ID" value="XM_024887117.1"/>
</dbReference>
<feature type="signal peptide" evidence="1">
    <location>
        <begin position="1"/>
        <end position="31"/>
    </location>
</feature>
<name>A0A2J6SZ96_9HELO</name>
<dbReference type="AlphaFoldDB" id="A0A2J6SZ96"/>
<evidence type="ECO:0000259" key="3">
    <source>
        <dbReference type="Pfam" id="PF23865"/>
    </source>
</evidence>
<evidence type="ECO:0000259" key="2">
    <source>
        <dbReference type="Pfam" id="PF22974"/>
    </source>
</evidence>
<keyword evidence="5" id="KW-1185">Reference proteome</keyword>
<dbReference type="Pfam" id="PF23865">
    <property type="entry name" value="DUF7223"/>
    <property type="match status" value="1"/>
</dbReference>